<dbReference type="AlphaFoldDB" id="A0A8J7PS01"/>
<keyword evidence="5 6" id="KW-0472">Membrane</keyword>
<dbReference type="InterPro" id="IPR005496">
    <property type="entry name" value="Integral_membrane_TerC"/>
</dbReference>
<organism evidence="7 8">
    <name type="scientific">Candidatus Paracaedimonas acanthamoebae</name>
    <dbReference type="NCBI Taxonomy" id="244581"/>
    <lineage>
        <taxon>Bacteria</taxon>
        <taxon>Pseudomonadati</taxon>
        <taxon>Pseudomonadota</taxon>
        <taxon>Alphaproteobacteria</taxon>
        <taxon>Holosporales</taxon>
        <taxon>Caedimonadaceae</taxon>
        <taxon>Candidatus Paracaedimonas</taxon>
    </lineage>
</organism>
<feature type="transmembrane region" description="Helical" evidence="6">
    <location>
        <begin position="129"/>
        <end position="148"/>
    </location>
</feature>
<feature type="transmembrane region" description="Helical" evidence="6">
    <location>
        <begin position="224"/>
        <end position="245"/>
    </location>
</feature>
<evidence type="ECO:0000256" key="5">
    <source>
        <dbReference type="ARBA" id="ARBA00023136"/>
    </source>
</evidence>
<keyword evidence="4 6" id="KW-1133">Transmembrane helix</keyword>
<feature type="transmembrane region" description="Helical" evidence="6">
    <location>
        <begin position="277"/>
        <end position="298"/>
    </location>
</feature>
<feature type="transmembrane region" description="Helical" evidence="6">
    <location>
        <begin position="38"/>
        <end position="59"/>
    </location>
</feature>
<reference evidence="7" key="1">
    <citation type="submission" date="2021-02" db="EMBL/GenBank/DDBJ databases">
        <title>Thiocyanate and organic carbon inputs drive convergent selection for specific autotrophic Afipia and Thiobacillus strains within complex microbiomes.</title>
        <authorList>
            <person name="Huddy R.J."/>
            <person name="Sachdeva R."/>
            <person name="Kadzinga F."/>
            <person name="Kantor R.S."/>
            <person name="Harrison S.T.L."/>
            <person name="Banfield J.F."/>
        </authorList>
    </citation>
    <scope>NUCLEOTIDE SEQUENCE</scope>
    <source>
        <strain evidence="7">SCN18_10_11_15_R4_P_38_20</strain>
    </source>
</reference>
<proteinExistence type="inferred from homology"/>
<dbReference type="PANTHER" id="PTHR30238">
    <property type="entry name" value="MEMBRANE BOUND PREDICTED REDOX MODULATOR"/>
    <property type="match status" value="1"/>
</dbReference>
<feature type="transmembrane region" description="Helical" evidence="6">
    <location>
        <begin position="252"/>
        <end position="271"/>
    </location>
</feature>
<dbReference type="Proteomes" id="UP000664414">
    <property type="component" value="Unassembled WGS sequence"/>
</dbReference>
<feature type="transmembrane region" description="Helical" evidence="6">
    <location>
        <begin position="79"/>
        <end position="96"/>
    </location>
</feature>
<dbReference type="NCBIfam" id="TIGR03718">
    <property type="entry name" value="R_switched_Alx"/>
    <property type="match status" value="1"/>
</dbReference>
<comment type="caution">
    <text evidence="7">The sequence shown here is derived from an EMBL/GenBank/DDBJ whole genome shotgun (WGS) entry which is preliminary data.</text>
</comment>
<evidence type="ECO:0000256" key="2">
    <source>
        <dbReference type="ARBA" id="ARBA00007511"/>
    </source>
</evidence>
<accession>A0A8J7PS01</accession>
<dbReference type="PANTHER" id="PTHR30238:SF0">
    <property type="entry name" value="THYLAKOID MEMBRANE PROTEIN TERC, CHLOROPLASTIC"/>
    <property type="match status" value="1"/>
</dbReference>
<protein>
    <submittedName>
        <fullName evidence="7">TerC family protein</fullName>
    </submittedName>
</protein>
<dbReference type="EMBL" id="JAFKGL010000027">
    <property type="protein sequence ID" value="MBN9413562.1"/>
    <property type="molecule type" value="Genomic_DNA"/>
</dbReference>
<feature type="transmembrane region" description="Helical" evidence="6">
    <location>
        <begin position="103"/>
        <end position="123"/>
    </location>
</feature>
<evidence type="ECO:0000313" key="8">
    <source>
        <dbReference type="Proteomes" id="UP000664414"/>
    </source>
</evidence>
<gene>
    <name evidence="7" type="ORF">J0H12_06550</name>
</gene>
<feature type="transmembrane region" description="Helical" evidence="6">
    <location>
        <begin position="6"/>
        <end position="26"/>
    </location>
</feature>
<sequence length="312" mass="35732">MAVSLLPWFGFLGFITILLIIDLGVLNRKDHIISPREAIIWSCVWIGLALLFNLGIFVLKGSQAGLEFFTGYLIEKSLSLDNIFVFVLIFKYFSLSPHLYHRVLFWGVLGAILMRLVLIFAGLELLERFSWVFYLFGAILVYSGIQMAKQQEQLNFSSHNKFINFIKRFIPITKDYVENHFFIKEQGRLTATPLFLVLLTIEISDLVFAVDSIPAILAVTLDPFIVYTSNIFAILGLRSLFFLIANLLPRFYYLKHALSVVLIFVGCKMFLHQAYKVPIWGSLGIILLIFLIAIIASIRRKTLEGEKLFSLF</sequence>
<dbReference type="Pfam" id="PF03741">
    <property type="entry name" value="TerC"/>
    <property type="match status" value="1"/>
</dbReference>
<dbReference type="GO" id="GO:0016020">
    <property type="term" value="C:membrane"/>
    <property type="evidence" value="ECO:0007669"/>
    <property type="project" value="UniProtKB-SubCell"/>
</dbReference>
<comment type="similarity">
    <text evidence="2">Belongs to the TerC family.</text>
</comment>
<comment type="subcellular location">
    <subcellularLocation>
        <location evidence="1">Membrane</location>
        <topology evidence="1">Multi-pass membrane protein</topology>
    </subcellularLocation>
</comment>
<dbReference type="InterPro" id="IPR022369">
    <property type="entry name" value="Integral_membrane_TerC_rswitch"/>
</dbReference>
<evidence type="ECO:0000256" key="6">
    <source>
        <dbReference type="SAM" id="Phobius"/>
    </source>
</evidence>
<evidence type="ECO:0000256" key="4">
    <source>
        <dbReference type="ARBA" id="ARBA00022989"/>
    </source>
</evidence>
<evidence type="ECO:0000256" key="1">
    <source>
        <dbReference type="ARBA" id="ARBA00004141"/>
    </source>
</evidence>
<evidence type="ECO:0000256" key="3">
    <source>
        <dbReference type="ARBA" id="ARBA00022692"/>
    </source>
</evidence>
<evidence type="ECO:0000313" key="7">
    <source>
        <dbReference type="EMBL" id="MBN9413562.1"/>
    </source>
</evidence>
<keyword evidence="3 6" id="KW-0812">Transmembrane</keyword>
<feature type="transmembrane region" description="Helical" evidence="6">
    <location>
        <begin position="194"/>
        <end position="218"/>
    </location>
</feature>
<name>A0A8J7PS01_9PROT</name>